<evidence type="ECO:0000256" key="1">
    <source>
        <dbReference type="SAM" id="Phobius"/>
    </source>
</evidence>
<dbReference type="SUPFAM" id="SSF48150">
    <property type="entry name" value="DNA-glycosylase"/>
    <property type="match status" value="1"/>
</dbReference>
<dbReference type="Pfam" id="PF03352">
    <property type="entry name" value="Adenine_glyco"/>
    <property type="match status" value="1"/>
</dbReference>
<organism evidence="2 3">
    <name type="scientific">Filifactor villosus</name>
    <dbReference type="NCBI Taxonomy" id="29374"/>
    <lineage>
        <taxon>Bacteria</taxon>
        <taxon>Bacillati</taxon>
        <taxon>Bacillota</taxon>
        <taxon>Clostridia</taxon>
        <taxon>Peptostreptococcales</taxon>
        <taxon>Filifactoraceae</taxon>
        <taxon>Filifactor</taxon>
    </lineage>
</organism>
<proteinExistence type="predicted"/>
<evidence type="ECO:0000313" key="3">
    <source>
        <dbReference type="Proteomes" id="UP001595916"/>
    </source>
</evidence>
<accession>A0ABV9QIA4</accession>
<reference evidence="3" key="1">
    <citation type="journal article" date="2019" name="Int. J. Syst. Evol. Microbiol.">
        <title>The Global Catalogue of Microorganisms (GCM) 10K type strain sequencing project: providing services to taxonomists for standard genome sequencing and annotation.</title>
        <authorList>
            <consortium name="The Broad Institute Genomics Platform"/>
            <consortium name="The Broad Institute Genome Sequencing Center for Infectious Disease"/>
            <person name="Wu L."/>
            <person name="Ma J."/>
        </authorList>
    </citation>
    <scope>NUCLEOTIDE SEQUENCE [LARGE SCALE GENOMIC DNA]</scope>
    <source>
        <strain evidence="3">CCUG 46385</strain>
    </source>
</reference>
<dbReference type="InterPro" id="IPR052891">
    <property type="entry name" value="DNA-3mA_glycosylase"/>
</dbReference>
<dbReference type="RefSeq" id="WP_379786925.1">
    <property type="nucleotide sequence ID" value="NZ_JBHSHL010000002.1"/>
</dbReference>
<dbReference type="Gene3D" id="1.10.340.30">
    <property type="entry name" value="Hypothetical protein, domain 2"/>
    <property type="match status" value="1"/>
</dbReference>
<keyword evidence="3" id="KW-1185">Reference proteome</keyword>
<keyword evidence="1" id="KW-0472">Membrane</keyword>
<evidence type="ECO:0000313" key="2">
    <source>
        <dbReference type="EMBL" id="MFC4803490.1"/>
    </source>
</evidence>
<keyword evidence="1" id="KW-0812">Transmembrane</keyword>
<dbReference type="PANTHER" id="PTHR30037:SF4">
    <property type="entry name" value="DNA-3-METHYLADENINE GLYCOSYLASE I"/>
    <property type="match status" value="1"/>
</dbReference>
<dbReference type="InterPro" id="IPR005019">
    <property type="entry name" value="Adenine_glyco"/>
</dbReference>
<dbReference type="InterPro" id="IPR011257">
    <property type="entry name" value="DNA_glycosylase"/>
</dbReference>
<protein>
    <submittedName>
        <fullName evidence="2">DNA-3-methyladenine glycosylase I</fullName>
    </submittedName>
</protein>
<dbReference type="EMBL" id="JBHSHL010000002">
    <property type="protein sequence ID" value="MFC4803490.1"/>
    <property type="molecule type" value="Genomic_DNA"/>
</dbReference>
<feature type="transmembrane region" description="Helical" evidence="1">
    <location>
        <begin position="158"/>
        <end position="176"/>
    </location>
</feature>
<sequence>MDKKIKRCGWANYNQLEKEYHDEKWGIPVFEDKELFKMLCLEGMQAGLSWVTVLKKMQAFCEAYDDFDPEIVVNYDEKKEEELLQNEGIIRNRLKVKSVAINAKSYFKVCEEFGSFSNYLWGFVNHKPIINSWKKLEEVPAKTELSDKISKDLKKRGFKFVGSTIVYAFMQAVGMVNDHLLDCDFRRVEVK</sequence>
<comment type="caution">
    <text evidence="2">The sequence shown here is derived from an EMBL/GenBank/DDBJ whole genome shotgun (WGS) entry which is preliminary data.</text>
</comment>
<dbReference type="PANTHER" id="PTHR30037">
    <property type="entry name" value="DNA-3-METHYLADENINE GLYCOSYLASE 1"/>
    <property type="match status" value="1"/>
</dbReference>
<dbReference type="Proteomes" id="UP001595916">
    <property type="component" value="Unassembled WGS sequence"/>
</dbReference>
<name>A0ABV9QIA4_9FIRM</name>
<keyword evidence="1" id="KW-1133">Transmembrane helix</keyword>
<gene>
    <name evidence="2" type="ORF">ACFO4R_00195</name>
</gene>